<evidence type="ECO:0000256" key="17">
    <source>
        <dbReference type="ARBA" id="ARBA00022984"/>
    </source>
</evidence>
<comment type="caution">
    <text evidence="30">The sequence shown here is derived from an EMBL/GenBank/DDBJ whole genome shotgun (WGS) entry which is preliminary data.</text>
</comment>
<evidence type="ECO:0000256" key="18">
    <source>
        <dbReference type="ARBA" id="ARBA00022989"/>
    </source>
</evidence>
<organism evidence="30 31">
    <name type="scientific">Candidatus Caccopulliclostridium gallistercoris</name>
    <dbReference type="NCBI Taxonomy" id="2840719"/>
    <lineage>
        <taxon>Bacteria</taxon>
        <taxon>Bacillati</taxon>
        <taxon>Bacillota</taxon>
        <taxon>Clostridia</taxon>
        <taxon>Candidatus Caccopulliclostridium</taxon>
    </lineage>
</organism>
<evidence type="ECO:0000256" key="14">
    <source>
        <dbReference type="ARBA" id="ARBA00022801"/>
    </source>
</evidence>
<keyword evidence="19 27" id="KW-0472">Membrane</keyword>
<keyword evidence="9" id="KW-0121">Carboxypeptidase</keyword>
<dbReference type="InterPro" id="IPR036950">
    <property type="entry name" value="PBP_transglycosylase"/>
</dbReference>
<keyword evidence="15" id="KW-0133">Cell shape</keyword>
<dbReference type="PANTHER" id="PTHR32282:SF11">
    <property type="entry name" value="PENICILLIN-BINDING PROTEIN 1B"/>
    <property type="match status" value="1"/>
</dbReference>
<keyword evidence="13 27" id="KW-0812">Transmembrane</keyword>
<evidence type="ECO:0000256" key="12">
    <source>
        <dbReference type="ARBA" id="ARBA00022679"/>
    </source>
</evidence>
<dbReference type="GO" id="GO:0009002">
    <property type="term" value="F:serine-type D-Ala-D-Ala carboxypeptidase activity"/>
    <property type="evidence" value="ECO:0007669"/>
    <property type="project" value="UniProtKB-EC"/>
</dbReference>
<evidence type="ECO:0000256" key="11">
    <source>
        <dbReference type="ARBA" id="ARBA00022676"/>
    </source>
</evidence>
<dbReference type="FunFam" id="1.10.3810.10:FF:000001">
    <property type="entry name" value="Penicillin-binding protein 1A"/>
    <property type="match status" value="1"/>
</dbReference>
<evidence type="ECO:0000256" key="24">
    <source>
        <dbReference type="ARBA" id="ARBA00044770"/>
    </source>
</evidence>
<comment type="pathway">
    <text evidence="26">Glycan biosynthesis.</text>
</comment>
<evidence type="ECO:0000313" key="31">
    <source>
        <dbReference type="Proteomes" id="UP000886861"/>
    </source>
</evidence>
<dbReference type="SUPFAM" id="SSF56601">
    <property type="entry name" value="beta-lactamase/transpeptidase-like"/>
    <property type="match status" value="1"/>
</dbReference>
<gene>
    <name evidence="30" type="ORF">IAA62_00675</name>
</gene>
<evidence type="ECO:0000256" key="10">
    <source>
        <dbReference type="ARBA" id="ARBA00022670"/>
    </source>
</evidence>
<dbReference type="PANTHER" id="PTHR32282">
    <property type="entry name" value="BINDING PROTEIN TRANSPEPTIDASE, PUTATIVE-RELATED"/>
    <property type="match status" value="1"/>
</dbReference>
<evidence type="ECO:0000256" key="7">
    <source>
        <dbReference type="ARBA" id="ARBA00018638"/>
    </source>
</evidence>
<dbReference type="GO" id="GO:0008955">
    <property type="term" value="F:peptidoglycan glycosyltransferase activity"/>
    <property type="evidence" value="ECO:0007669"/>
    <property type="project" value="UniProtKB-EC"/>
</dbReference>
<dbReference type="GO" id="GO:0008658">
    <property type="term" value="F:penicillin binding"/>
    <property type="evidence" value="ECO:0007669"/>
    <property type="project" value="InterPro"/>
</dbReference>
<proteinExistence type="inferred from homology"/>
<evidence type="ECO:0000256" key="26">
    <source>
        <dbReference type="ARBA" id="ARBA00060592"/>
    </source>
</evidence>
<evidence type="ECO:0000259" key="28">
    <source>
        <dbReference type="Pfam" id="PF00905"/>
    </source>
</evidence>
<comment type="catalytic activity">
    <reaction evidence="23">
        <text>Preferential cleavage: (Ac)2-L-Lys-D-Ala-|-D-Ala. Also transpeptidation of peptidyl-alanyl moieties that are N-acyl substituents of D-alanine.</text>
        <dbReference type="EC" id="3.4.16.4"/>
    </reaction>
</comment>
<dbReference type="GO" id="GO:0008360">
    <property type="term" value="P:regulation of cell shape"/>
    <property type="evidence" value="ECO:0007669"/>
    <property type="project" value="UniProtKB-KW"/>
</dbReference>
<keyword evidence="20" id="KW-0046">Antibiotic resistance</keyword>
<evidence type="ECO:0000256" key="9">
    <source>
        <dbReference type="ARBA" id="ARBA00022645"/>
    </source>
</evidence>
<dbReference type="GO" id="GO:0071555">
    <property type="term" value="P:cell wall organization"/>
    <property type="evidence" value="ECO:0007669"/>
    <property type="project" value="UniProtKB-KW"/>
</dbReference>
<dbReference type="EC" id="2.4.99.28" evidence="24"/>
<keyword evidence="11" id="KW-0328">Glycosyltransferase</keyword>
<dbReference type="GO" id="GO:0009252">
    <property type="term" value="P:peptidoglycan biosynthetic process"/>
    <property type="evidence" value="ECO:0007669"/>
    <property type="project" value="UniProtKB-KW"/>
</dbReference>
<protein>
    <recommendedName>
        <fullName evidence="7">Penicillin-binding protein 1A</fullName>
        <ecNumber evidence="24">2.4.99.28</ecNumber>
        <ecNumber evidence="6">3.4.16.4</ecNumber>
    </recommendedName>
</protein>
<keyword evidence="12" id="KW-0808">Transferase</keyword>
<feature type="domain" description="Penicillin-binding protein transpeptidase" evidence="28">
    <location>
        <begin position="319"/>
        <end position="561"/>
    </location>
</feature>
<comment type="function">
    <text evidence="1">Cell wall formation. Synthesis of cross-linked peptidoglycan from the lipid intermediates. The enzyme has a penicillin-insensitive transglycosylase N-terminal domain (formation of linear glycan strands) and a penicillin-sensitive transpeptidase C-terminal domain (cross-linking of the peptide subunits).</text>
</comment>
<comment type="subcellular location">
    <subcellularLocation>
        <location evidence="2">Cell membrane</location>
        <topology evidence="2">Single-pass type II membrane protein</topology>
    </subcellularLocation>
</comment>
<comment type="catalytic activity">
    <reaction evidence="25">
        <text>[GlcNAc-(1-&gt;4)-Mur2Ac(oyl-L-Ala-gamma-D-Glu-L-Lys-D-Ala-D-Ala)](n)-di-trans,octa-cis-undecaprenyl diphosphate + beta-D-GlcNAc-(1-&gt;4)-Mur2Ac(oyl-L-Ala-gamma-D-Glu-L-Lys-D-Ala-D-Ala)-di-trans,octa-cis-undecaprenyl diphosphate = [GlcNAc-(1-&gt;4)-Mur2Ac(oyl-L-Ala-gamma-D-Glu-L-Lys-D-Ala-D-Ala)](n+1)-di-trans,octa-cis-undecaprenyl diphosphate + di-trans,octa-cis-undecaprenyl diphosphate + H(+)</text>
        <dbReference type="Rhea" id="RHEA:23708"/>
        <dbReference type="Rhea" id="RHEA-COMP:9602"/>
        <dbReference type="Rhea" id="RHEA-COMP:9603"/>
        <dbReference type="ChEBI" id="CHEBI:15378"/>
        <dbReference type="ChEBI" id="CHEBI:58405"/>
        <dbReference type="ChEBI" id="CHEBI:60033"/>
        <dbReference type="ChEBI" id="CHEBI:78435"/>
        <dbReference type="EC" id="2.4.99.28"/>
    </reaction>
</comment>
<reference evidence="30" key="2">
    <citation type="journal article" date="2021" name="PeerJ">
        <title>Extensive microbial diversity within the chicken gut microbiome revealed by metagenomics and culture.</title>
        <authorList>
            <person name="Gilroy R."/>
            <person name="Ravi A."/>
            <person name="Getino M."/>
            <person name="Pursley I."/>
            <person name="Horton D.L."/>
            <person name="Alikhan N.F."/>
            <person name="Baker D."/>
            <person name="Gharbi K."/>
            <person name="Hall N."/>
            <person name="Watson M."/>
            <person name="Adriaenssens E.M."/>
            <person name="Foster-Nyarko E."/>
            <person name="Jarju S."/>
            <person name="Secka A."/>
            <person name="Antonio M."/>
            <person name="Oren A."/>
            <person name="Chaudhuri R.R."/>
            <person name="La Ragione R."/>
            <person name="Hildebrand F."/>
            <person name="Pallen M.J."/>
        </authorList>
    </citation>
    <scope>NUCLEOTIDE SEQUENCE</scope>
    <source>
        <strain evidence="30">CHK186-9395</strain>
    </source>
</reference>
<keyword evidence="16" id="KW-0735">Signal-anchor</keyword>
<evidence type="ECO:0000256" key="2">
    <source>
        <dbReference type="ARBA" id="ARBA00004401"/>
    </source>
</evidence>
<evidence type="ECO:0000256" key="22">
    <source>
        <dbReference type="ARBA" id="ARBA00023316"/>
    </source>
</evidence>
<dbReference type="Gene3D" id="3.40.710.10">
    <property type="entry name" value="DD-peptidase/beta-lactamase superfamily"/>
    <property type="match status" value="1"/>
</dbReference>
<evidence type="ECO:0000256" key="8">
    <source>
        <dbReference type="ARBA" id="ARBA00022475"/>
    </source>
</evidence>
<evidence type="ECO:0000256" key="19">
    <source>
        <dbReference type="ARBA" id="ARBA00023136"/>
    </source>
</evidence>
<evidence type="ECO:0000256" key="5">
    <source>
        <dbReference type="ARBA" id="ARBA00007739"/>
    </source>
</evidence>
<evidence type="ECO:0000256" key="13">
    <source>
        <dbReference type="ARBA" id="ARBA00022692"/>
    </source>
</evidence>
<dbReference type="GO" id="GO:0006508">
    <property type="term" value="P:proteolysis"/>
    <property type="evidence" value="ECO:0007669"/>
    <property type="project" value="UniProtKB-KW"/>
</dbReference>
<dbReference type="InterPro" id="IPR023346">
    <property type="entry name" value="Lysozyme-like_dom_sf"/>
</dbReference>
<feature type="domain" description="Glycosyl transferase family 51" evidence="29">
    <location>
        <begin position="64"/>
        <end position="231"/>
    </location>
</feature>
<dbReference type="InterPro" id="IPR001264">
    <property type="entry name" value="Glyco_trans_51"/>
</dbReference>
<dbReference type="InterPro" id="IPR001460">
    <property type="entry name" value="PCN-bd_Tpept"/>
</dbReference>
<evidence type="ECO:0000256" key="1">
    <source>
        <dbReference type="ARBA" id="ARBA00002624"/>
    </source>
</evidence>
<dbReference type="AlphaFoldDB" id="A0A9D1SYB0"/>
<dbReference type="EC" id="3.4.16.4" evidence="6"/>
<name>A0A9D1SYB0_9FIRM</name>
<evidence type="ECO:0000256" key="16">
    <source>
        <dbReference type="ARBA" id="ARBA00022968"/>
    </source>
</evidence>
<comment type="similarity">
    <text evidence="5">In the N-terminal section; belongs to the glycosyltransferase 51 family.</text>
</comment>
<dbReference type="GO" id="GO:0005886">
    <property type="term" value="C:plasma membrane"/>
    <property type="evidence" value="ECO:0007669"/>
    <property type="project" value="UniProtKB-SubCell"/>
</dbReference>
<dbReference type="Proteomes" id="UP000886861">
    <property type="component" value="Unassembled WGS sequence"/>
</dbReference>
<keyword evidence="21" id="KW-0511">Multifunctional enzyme</keyword>
<comment type="pathway">
    <text evidence="3">Cell wall biogenesis; peptidoglycan biosynthesis.</text>
</comment>
<feature type="transmembrane region" description="Helical" evidence="27">
    <location>
        <begin position="7"/>
        <end position="29"/>
    </location>
</feature>
<dbReference type="EMBL" id="DVOJ01000003">
    <property type="protein sequence ID" value="HIV01059.1"/>
    <property type="molecule type" value="Genomic_DNA"/>
</dbReference>
<dbReference type="GO" id="GO:0030288">
    <property type="term" value="C:outer membrane-bounded periplasmic space"/>
    <property type="evidence" value="ECO:0007669"/>
    <property type="project" value="TreeGrafter"/>
</dbReference>
<comment type="similarity">
    <text evidence="4">In the C-terminal section; belongs to the transpeptidase family.</text>
</comment>
<keyword evidence="22" id="KW-0961">Cell wall biogenesis/degradation</keyword>
<dbReference type="Pfam" id="PF00912">
    <property type="entry name" value="Transgly"/>
    <property type="match status" value="1"/>
</dbReference>
<dbReference type="Gene3D" id="1.10.3810.10">
    <property type="entry name" value="Biosynthetic peptidoglycan transglycosylase-like"/>
    <property type="match status" value="1"/>
</dbReference>
<keyword evidence="14" id="KW-0378">Hydrolase</keyword>
<evidence type="ECO:0000256" key="15">
    <source>
        <dbReference type="ARBA" id="ARBA00022960"/>
    </source>
</evidence>
<evidence type="ECO:0000313" key="30">
    <source>
        <dbReference type="EMBL" id="HIV01059.1"/>
    </source>
</evidence>
<keyword evidence="17" id="KW-0573">Peptidoglycan synthesis</keyword>
<dbReference type="Pfam" id="PF00905">
    <property type="entry name" value="Transpeptidase"/>
    <property type="match status" value="1"/>
</dbReference>
<evidence type="ECO:0000256" key="27">
    <source>
        <dbReference type="SAM" id="Phobius"/>
    </source>
</evidence>
<evidence type="ECO:0000256" key="3">
    <source>
        <dbReference type="ARBA" id="ARBA00004752"/>
    </source>
</evidence>
<keyword evidence="18 27" id="KW-1133">Transmembrane helix</keyword>
<dbReference type="InterPro" id="IPR012338">
    <property type="entry name" value="Beta-lactam/transpept-like"/>
</dbReference>
<evidence type="ECO:0000256" key="25">
    <source>
        <dbReference type="ARBA" id="ARBA00049902"/>
    </source>
</evidence>
<dbReference type="GO" id="GO:0046677">
    <property type="term" value="P:response to antibiotic"/>
    <property type="evidence" value="ECO:0007669"/>
    <property type="project" value="UniProtKB-KW"/>
</dbReference>
<dbReference type="InterPro" id="IPR050396">
    <property type="entry name" value="Glycosyltr_51/Transpeptidase"/>
</dbReference>
<evidence type="ECO:0000256" key="6">
    <source>
        <dbReference type="ARBA" id="ARBA00012448"/>
    </source>
</evidence>
<evidence type="ECO:0000259" key="29">
    <source>
        <dbReference type="Pfam" id="PF00912"/>
    </source>
</evidence>
<sequence length="755" mass="84879">MKKILKISLISILILAILFSLAIGGFLIYSVSVSKVQFSKEKIAENTLSIQVYNANNALIKEENTISDEKVKLSTLPSYVKEAFISIEDKDFYKHHGLNYKRMAKAMLTNIKNMKLKEGASTISQQLIKNTHLTSQKTFSRKINEIFLALELEKNFTKEEILEYYLNIIYFGDNSYGIESASKHYFSKSAKELTLDEACTLAGMIKSPNYYSPVSNPNRCKARRNLVLKEMLKDGKISEQTFQENFSKKLTLNLSTDTSNKLNSYAENAIVEASKILKMPAKQIALNEYKIYTFQSPDKQKALNSTFENLKPENDSAIISINAKNGAVEAFIGNSNYRVLEQKRQPGSAIKPILVYAPAINEDIISPATQILDEPISIDGYSPKNVGGKYSGYVSARECLSKSLNVPTIKIASYVGLDKMKNYISKLGIELDKKDNNYAICLGGFTYGTSLQNLAGAYTSLANGGKYNKPQFVSYITDKKGKIIYKSNFQNLRVFREDTAYLITDMLETSAKTGTAKKLASFKFDVASKTGTVGTAKGNTDAYNVSYTQEDVFAAWVGNMDNSAISTVGGGLPTEMAKEYFTKIYSEKSPDKFLKPSSIEEVDLDALELENNHRLVKANSLVPEKYRVKEIFSKFNLPDEVSETYLNVLPARIFGSVDKSGNVSLWFDAQNFMSYEVYKVCNGEKVLLKTIENKDGKIEISDKLKNRERAKYYIITSIENYALENEKVSEKGNEIELVALYEKDNKWYLNFNYSS</sequence>
<accession>A0A9D1SYB0</accession>
<evidence type="ECO:0000256" key="4">
    <source>
        <dbReference type="ARBA" id="ARBA00007090"/>
    </source>
</evidence>
<evidence type="ECO:0000256" key="20">
    <source>
        <dbReference type="ARBA" id="ARBA00023251"/>
    </source>
</evidence>
<evidence type="ECO:0000256" key="23">
    <source>
        <dbReference type="ARBA" id="ARBA00034000"/>
    </source>
</evidence>
<keyword evidence="10" id="KW-0645">Protease</keyword>
<evidence type="ECO:0000256" key="21">
    <source>
        <dbReference type="ARBA" id="ARBA00023268"/>
    </source>
</evidence>
<dbReference type="SUPFAM" id="SSF53955">
    <property type="entry name" value="Lysozyme-like"/>
    <property type="match status" value="1"/>
</dbReference>
<keyword evidence="8" id="KW-1003">Cell membrane</keyword>
<reference evidence="30" key="1">
    <citation type="submission" date="2020-10" db="EMBL/GenBank/DDBJ databases">
        <authorList>
            <person name="Gilroy R."/>
        </authorList>
    </citation>
    <scope>NUCLEOTIDE SEQUENCE</scope>
    <source>
        <strain evidence="30">CHK186-9395</strain>
    </source>
</reference>